<gene>
    <name evidence="2" type="ORF">E6O75_ATG01124</name>
</gene>
<comment type="caution">
    <text evidence="2">The sequence shown here is derived from an EMBL/GenBank/DDBJ whole genome shotgun (WGS) entry which is preliminary data.</text>
</comment>
<feature type="compositionally biased region" description="Polar residues" evidence="1">
    <location>
        <begin position="50"/>
        <end position="66"/>
    </location>
</feature>
<sequence>MPPELQIWSDATQEAERPWKDPKLKISIAFVAFYGIRISKKGSSGMWATLSPSSGQVDPPKSQSQRSSDDPSVACTKLEGAQMERFWDENPSLQNLAFKTDGGFTFCLWSLAVGISLPNLQR</sequence>
<proteinExistence type="predicted"/>
<dbReference type="Proteomes" id="UP000298493">
    <property type="component" value="Unassembled WGS sequence"/>
</dbReference>
<accession>A0A4Z1PL70</accession>
<dbReference type="EMBL" id="SNSC02000002">
    <property type="protein sequence ID" value="TID26631.1"/>
    <property type="molecule type" value="Genomic_DNA"/>
</dbReference>
<dbReference type="AlphaFoldDB" id="A0A4Z1PL70"/>
<name>A0A4Z1PL70_9PEZI</name>
<feature type="region of interest" description="Disordered" evidence="1">
    <location>
        <begin position="44"/>
        <end position="74"/>
    </location>
</feature>
<keyword evidence="3" id="KW-1185">Reference proteome</keyword>
<reference evidence="2 3" key="1">
    <citation type="submission" date="2019-04" db="EMBL/GenBank/DDBJ databases">
        <title>High contiguity whole genome sequence and gene annotation resource for two Venturia nashicola isolates.</title>
        <authorList>
            <person name="Prokchorchik M."/>
            <person name="Won K."/>
            <person name="Lee Y."/>
            <person name="Choi E.D."/>
            <person name="Segonzac C."/>
            <person name="Sohn K.H."/>
        </authorList>
    </citation>
    <scope>NUCLEOTIDE SEQUENCE [LARGE SCALE GENOMIC DNA]</scope>
    <source>
        <strain evidence="2 3">PRI2</strain>
    </source>
</reference>
<organism evidence="2 3">
    <name type="scientific">Venturia nashicola</name>
    <dbReference type="NCBI Taxonomy" id="86259"/>
    <lineage>
        <taxon>Eukaryota</taxon>
        <taxon>Fungi</taxon>
        <taxon>Dikarya</taxon>
        <taxon>Ascomycota</taxon>
        <taxon>Pezizomycotina</taxon>
        <taxon>Dothideomycetes</taxon>
        <taxon>Pleosporomycetidae</taxon>
        <taxon>Venturiales</taxon>
        <taxon>Venturiaceae</taxon>
        <taxon>Venturia</taxon>
    </lineage>
</organism>
<evidence type="ECO:0000313" key="2">
    <source>
        <dbReference type="EMBL" id="TID26631.1"/>
    </source>
</evidence>
<evidence type="ECO:0000313" key="3">
    <source>
        <dbReference type="Proteomes" id="UP000298493"/>
    </source>
</evidence>
<evidence type="ECO:0000256" key="1">
    <source>
        <dbReference type="SAM" id="MobiDB-lite"/>
    </source>
</evidence>
<protein>
    <submittedName>
        <fullName evidence="2">Uncharacterized protein</fullName>
    </submittedName>
</protein>